<evidence type="ECO:0000256" key="1">
    <source>
        <dbReference type="ARBA" id="ARBA00022490"/>
    </source>
</evidence>
<evidence type="ECO:0000313" key="5">
    <source>
        <dbReference type="Proteomes" id="UP000789570"/>
    </source>
</evidence>
<evidence type="ECO:0000313" key="4">
    <source>
        <dbReference type="EMBL" id="CAG8542823.1"/>
    </source>
</evidence>
<protein>
    <recommendedName>
        <fullName evidence="3">Cytoplasmic tRNA 2-thiolation protein 2</fullName>
    </recommendedName>
</protein>
<proteinExistence type="inferred from homology"/>
<dbReference type="GO" id="GO:0002143">
    <property type="term" value="P:tRNA wobble position uridine thiolation"/>
    <property type="evidence" value="ECO:0007669"/>
    <property type="project" value="TreeGrafter"/>
</dbReference>
<dbReference type="GO" id="GO:0000049">
    <property type="term" value="F:tRNA binding"/>
    <property type="evidence" value="ECO:0007669"/>
    <property type="project" value="InterPro"/>
</dbReference>
<dbReference type="PANTHER" id="PTHR20882">
    <property type="entry name" value="CYTOPLASMIC TRNA 2-THIOLATION PROTEIN 2"/>
    <property type="match status" value="1"/>
</dbReference>
<keyword evidence="5" id="KW-1185">Reference proteome</keyword>
<evidence type="ECO:0000256" key="2">
    <source>
        <dbReference type="ARBA" id="ARBA00022694"/>
    </source>
</evidence>
<dbReference type="AlphaFoldDB" id="A0A9N9ATM1"/>
<dbReference type="GO" id="GO:0016779">
    <property type="term" value="F:nucleotidyltransferase activity"/>
    <property type="evidence" value="ECO:0007669"/>
    <property type="project" value="UniProtKB-UniRule"/>
</dbReference>
<comment type="pathway">
    <text evidence="3">tRNA modification; 5-methoxycarbonylmethyl-2-thiouridine-tRNA biosynthesis.</text>
</comment>
<dbReference type="EMBL" id="CAJVPQ010001276">
    <property type="protein sequence ID" value="CAG8542823.1"/>
    <property type="molecule type" value="Genomic_DNA"/>
</dbReference>
<reference evidence="4" key="1">
    <citation type="submission" date="2021-06" db="EMBL/GenBank/DDBJ databases">
        <authorList>
            <person name="Kallberg Y."/>
            <person name="Tangrot J."/>
            <person name="Rosling A."/>
        </authorList>
    </citation>
    <scope>NUCLEOTIDE SEQUENCE</scope>
    <source>
        <strain evidence="4">UK204</strain>
    </source>
</reference>
<keyword evidence="2 3" id="KW-0819">tRNA processing</keyword>
<comment type="subcellular location">
    <subcellularLocation>
        <location evidence="3">Cytoplasm</location>
    </subcellularLocation>
</comment>
<dbReference type="GO" id="GO:0005829">
    <property type="term" value="C:cytosol"/>
    <property type="evidence" value="ECO:0007669"/>
    <property type="project" value="TreeGrafter"/>
</dbReference>
<dbReference type="GO" id="GO:0016783">
    <property type="term" value="F:sulfurtransferase activity"/>
    <property type="evidence" value="ECO:0007669"/>
    <property type="project" value="TreeGrafter"/>
</dbReference>
<gene>
    <name evidence="3" type="primary">NCS2</name>
    <name evidence="3" type="synonym">CTU2</name>
    <name evidence="4" type="ORF">FCALED_LOCUS5725</name>
</gene>
<dbReference type="SUPFAM" id="SSF52402">
    <property type="entry name" value="Adenine nucleotide alpha hydrolases-like"/>
    <property type="match status" value="1"/>
</dbReference>
<dbReference type="GO" id="GO:0032447">
    <property type="term" value="P:protein urmylation"/>
    <property type="evidence" value="ECO:0007669"/>
    <property type="project" value="UniProtKB-UniRule"/>
</dbReference>
<accession>A0A9N9ATM1</accession>
<comment type="function">
    <text evidence="3">Plays a central role in 2-thiolation of mcm(5)S(2)U at tRNA wobble positions of tRNA(Lys), tRNA(Glu) and tRNA(Gln). May act by forming a heterodimer with NCS6 that ligates sulfur from thiocarboxylated URM1 onto the uridine of tRNAs at wobble position. Prior mcm(5) tRNA modification by the elongator complex is required for 2-thiolation. May also be involved in protein urmylation.</text>
</comment>
<comment type="similarity">
    <text evidence="3">Belongs to the CTU2/NCS2 family.</text>
</comment>
<name>A0A9N9ATM1_9GLOM</name>
<organism evidence="4 5">
    <name type="scientific">Funneliformis caledonium</name>
    <dbReference type="NCBI Taxonomy" id="1117310"/>
    <lineage>
        <taxon>Eukaryota</taxon>
        <taxon>Fungi</taxon>
        <taxon>Fungi incertae sedis</taxon>
        <taxon>Mucoromycota</taxon>
        <taxon>Glomeromycotina</taxon>
        <taxon>Glomeromycetes</taxon>
        <taxon>Glomerales</taxon>
        <taxon>Glomeraceae</taxon>
        <taxon>Funneliformis</taxon>
    </lineage>
</organism>
<dbReference type="Pfam" id="PF10288">
    <property type="entry name" value="CTU2"/>
    <property type="match status" value="1"/>
</dbReference>
<sequence length="464" mass="52674">MCSVQETSLDLNVNIKPATKDCIKCKTTKATVLIRHSTYCKKCFQHVFVGKFRKNVEKSRISSNSTKLNGCGEKVMIGFSGGPSSRTMLQLINEYNETHPHETSKKCAYSEIIVCHIDESVLFNYDSTSSTFSQESTILQVEKIVQKYNYPFIGLYLQDIFNPDVTKSGCYSNVLELAVDDAKILQLEEGSVVAPTEKLLHLLNNVSKSTAKEDFIWYLKLCYLIFTARKNGCKRLFLGDCSSRLSIKIISQTSKGRGFSLPLETSGEIDWFEDVIITRPMKDMLSKEIGIYNQLNGLESIYVPSMTSMMHPKASIERLTEDKEFPSTVSTIARTGAKLTPSDSIVKENRCVENNKIWQDRITVMTIPSLHKSEECNGQQSSSNKTTSRYDNCNTINDESTTNVEFMDLLCYACRVNMLYVNVINQRIILPPYVAEGVEEQKNNNRKQMKKQIENYLLCDDEEL</sequence>
<dbReference type="Proteomes" id="UP000789570">
    <property type="component" value="Unassembled WGS sequence"/>
</dbReference>
<dbReference type="InterPro" id="IPR014729">
    <property type="entry name" value="Rossmann-like_a/b/a_fold"/>
</dbReference>
<comment type="caution">
    <text evidence="4">The sequence shown here is derived from an EMBL/GenBank/DDBJ whole genome shotgun (WGS) entry which is preliminary data.</text>
</comment>
<dbReference type="PANTHER" id="PTHR20882:SF14">
    <property type="entry name" value="CYTOPLASMIC TRNA 2-THIOLATION PROTEIN 2"/>
    <property type="match status" value="1"/>
</dbReference>
<dbReference type="HAMAP" id="MF_03054">
    <property type="entry name" value="CTU2"/>
    <property type="match status" value="1"/>
</dbReference>
<keyword evidence="1 3" id="KW-0963">Cytoplasm</keyword>
<dbReference type="OrthoDB" id="25129at2759"/>
<evidence type="ECO:0000256" key="3">
    <source>
        <dbReference type="HAMAP-Rule" id="MF_03054"/>
    </source>
</evidence>
<dbReference type="InterPro" id="IPR019407">
    <property type="entry name" value="CTU2"/>
</dbReference>
<dbReference type="Gene3D" id="3.40.50.620">
    <property type="entry name" value="HUPs"/>
    <property type="match status" value="1"/>
</dbReference>